<feature type="transmembrane region" description="Helical" evidence="8">
    <location>
        <begin position="12"/>
        <end position="34"/>
    </location>
</feature>
<dbReference type="AlphaFoldDB" id="A0A385YT57"/>
<keyword evidence="2" id="KW-0813">Transport</keyword>
<feature type="transmembrane region" description="Helical" evidence="8">
    <location>
        <begin position="71"/>
        <end position="95"/>
    </location>
</feature>
<dbReference type="SUPFAM" id="SSF51735">
    <property type="entry name" value="NAD(P)-binding Rossmann-fold domains"/>
    <property type="match status" value="1"/>
</dbReference>
<evidence type="ECO:0000256" key="1">
    <source>
        <dbReference type="ARBA" id="ARBA00004651"/>
    </source>
</evidence>
<dbReference type="Gene3D" id="1.10.287.70">
    <property type="match status" value="1"/>
</dbReference>
<protein>
    <submittedName>
        <fullName evidence="11">Potassium channel protein</fullName>
    </submittedName>
</protein>
<dbReference type="SUPFAM" id="SSF116726">
    <property type="entry name" value="TrkA C-terminal domain-like"/>
    <property type="match status" value="1"/>
</dbReference>
<keyword evidence="6 8" id="KW-0472">Membrane</keyword>
<keyword evidence="3 8" id="KW-0812">Transmembrane</keyword>
<dbReference type="GO" id="GO:0005886">
    <property type="term" value="C:plasma membrane"/>
    <property type="evidence" value="ECO:0007669"/>
    <property type="project" value="UniProtKB-SubCell"/>
</dbReference>
<reference evidence="12" key="1">
    <citation type="submission" date="2018-09" db="EMBL/GenBank/DDBJ databases">
        <authorList>
            <person name="Zhu H."/>
        </authorList>
    </citation>
    <scope>NUCLEOTIDE SEQUENCE [LARGE SCALE GENOMIC DNA]</scope>
    <source>
        <strain evidence="12">K2R23-3</strain>
    </source>
</reference>
<evidence type="ECO:0000256" key="2">
    <source>
        <dbReference type="ARBA" id="ARBA00022448"/>
    </source>
</evidence>
<evidence type="ECO:0000256" key="4">
    <source>
        <dbReference type="ARBA" id="ARBA00022989"/>
    </source>
</evidence>
<dbReference type="RefSeq" id="WP_119882398.1">
    <property type="nucleotide sequence ID" value="NZ_CP032418.1"/>
</dbReference>
<dbReference type="InterPro" id="IPR036291">
    <property type="entry name" value="NAD(P)-bd_dom_sf"/>
</dbReference>
<dbReference type="PANTHER" id="PTHR43833">
    <property type="entry name" value="POTASSIUM CHANNEL PROTEIN 2-RELATED-RELATED"/>
    <property type="match status" value="1"/>
</dbReference>
<evidence type="ECO:0000256" key="3">
    <source>
        <dbReference type="ARBA" id="ARBA00022692"/>
    </source>
</evidence>
<dbReference type="Pfam" id="PF02080">
    <property type="entry name" value="TrkA_C"/>
    <property type="match status" value="1"/>
</dbReference>
<dbReference type="PROSITE" id="PS51202">
    <property type="entry name" value="RCK_C"/>
    <property type="match status" value="1"/>
</dbReference>
<organism evidence="11 12">
    <name type="scientific">Paenisporosarcina cavernae</name>
    <dbReference type="NCBI Taxonomy" id="2320858"/>
    <lineage>
        <taxon>Bacteria</taxon>
        <taxon>Bacillati</taxon>
        <taxon>Bacillota</taxon>
        <taxon>Bacilli</taxon>
        <taxon>Bacillales</taxon>
        <taxon>Caryophanaceae</taxon>
        <taxon>Paenisporosarcina</taxon>
    </lineage>
</organism>
<keyword evidence="4 8" id="KW-1133">Transmembrane helix</keyword>
<proteinExistence type="predicted"/>
<evidence type="ECO:0000313" key="11">
    <source>
        <dbReference type="EMBL" id="AYC28653.1"/>
    </source>
</evidence>
<evidence type="ECO:0000259" key="10">
    <source>
        <dbReference type="PROSITE" id="PS51202"/>
    </source>
</evidence>
<keyword evidence="7 11" id="KW-0407">Ion channel</keyword>
<feature type="transmembrane region" description="Helical" evidence="8">
    <location>
        <begin position="40"/>
        <end position="59"/>
    </location>
</feature>
<sequence length="338" mass="37761">MNTSKWMDIRIRFRHILFSVIALVILISIATIGFMNIEELSFFDAFYLTIISLMTVGYGDIVPESEAGKQFALLLIPIGAAIVTYALGAVASYFIEHQLSVKVWNKRMEHTIRNLEDHIIVCGLGKVGTQIYHELNEQDTPVVYIHEDEEELVDALGEHALRIVGNPTWKSVLQEAGVENARAVIAAMPNDSDNVFLTITAKGLNEDVQVVAKSEREESEEVLLRAGANKVVNPTTIGGREMVMSVLKPEGTDVVNFLIESKNKEFTIEELELLEGSPLIGKSIGESKLRNEHKLTILAIKREDEMIANPTSDEKMEKGDKLVVFGHLDRTRNFLKKS</sequence>
<dbReference type="InterPro" id="IPR013099">
    <property type="entry name" value="K_chnl_dom"/>
</dbReference>
<keyword evidence="12" id="KW-1185">Reference proteome</keyword>
<comment type="subcellular location">
    <subcellularLocation>
        <location evidence="1">Cell membrane</location>
        <topology evidence="1">Multi-pass membrane protein</topology>
    </subcellularLocation>
</comment>
<dbReference type="InterPro" id="IPR036721">
    <property type="entry name" value="RCK_C_sf"/>
</dbReference>
<feature type="domain" description="RCK N-terminal" evidence="9">
    <location>
        <begin position="116"/>
        <end position="233"/>
    </location>
</feature>
<dbReference type="SUPFAM" id="SSF81324">
    <property type="entry name" value="Voltage-gated potassium channels"/>
    <property type="match status" value="1"/>
</dbReference>
<dbReference type="Gene3D" id="3.40.50.720">
    <property type="entry name" value="NAD(P)-binding Rossmann-like Domain"/>
    <property type="match status" value="1"/>
</dbReference>
<dbReference type="PROSITE" id="PS51201">
    <property type="entry name" value="RCK_N"/>
    <property type="match status" value="1"/>
</dbReference>
<accession>A0A385YT57</accession>
<feature type="domain" description="RCK C-terminal" evidence="10">
    <location>
        <begin position="256"/>
        <end position="338"/>
    </location>
</feature>
<dbReference type="Pfam" id="PF02254">
    <property type="entry name" value="TrkA_N"/>
    <property type="match status" value="1"/>
</dbReference>
<dbReference type="Proteomes" id="UP000265725">
    <property type="component" value="Chromosome"/>
</dbReference>
<evidence type="ECO:0000256" key="6">
    <source>
        <dbReference type="ARBA" id="ARBA00023136"/>
    </source>
</evidence>
<dbReference type="OrthoDB" id="9785285at2"/>
<evidence type="ECO:0000256" key="5">
    <source>
        <dbReference type="ARBA" id="ARBA00023065"/>
    </source>
</evidence>
<dbReference type="InterPro" id="IPR006037">
    <property type="entry name" value="RCK_C"/>
</dbReference>
<dbReference type="EMBL" id="CP032418">
    <property type="protein sequence ID" value="AYC28653.1"/>
    <property type="molecule type" value="Genomic_DNA"/>
</dbReference>
<dbReference type="Gene3D" id="3.30.70.1450">
    <property type="entry name" value="Regulator of K+ conductance, C-terminal domain"/>
    <property type="match status" value="1"/>
</dbReference>
<dbReference type="InterPro" id="IPR050721">
    <property type="entry name" value="Trk_Ktr_HKT_K-transport"/>
</dbReference>
<dbReference type="PANTHER" id="PTHR43833:SF9">
    <property type="entry name" value="POTASSIUM CHANNEL PROTEIN YUGO-RELATED"/>
    <property type="match status" value="1"/>
</dbReference>
<name>A0A385YT57_9BACL</name>
<dbReference type="InterPro" id="IPR003148">
    <property type="entry name" value="RCK_N"/>
</dbReference>
<dbReference type="PRINTS" id="PR01333">
    <property type="entry name" value="2POREKCHANEL"/>
</dbReference>
<evidence type="ECO:0000256" key="7">
    <source>
        <dbReference type="ARBA" id="ARBA00023303"/>
    </source>
</evidence>
<evidence type="ECO:0000259" key="9">
    <source>
        <dbReference type="PROSITE" id="PS51201"/>
    </source>
</evidence>
<dbReference type="Pfam" id="PF07885">
    <property type="entry name" value="Ion_trans_2"/>
    <property type="match status" value="1"/>
</dbReference>
<dbReference type="InterPro" id="IPR003280">
    <property type="entry name" value="2pore_dom_K_chnl"/>
</dbReference>
<keyword evidence="5" id="KW-0406">Ion transport</keyword>
<gene>
    <name evidence="11" type="ORF">D3873_01740</name>
</gene>
<dbReference type="KEGG" id="paek:D3873_01740"/>
<dbReference type="GO" id="GO:0005267">
    <property type="term" value="F:potassium channel activity"/>
    <property type="evidence" value="ECO:0007669"/>
    <property type="project" value="InterPro"/>
</dbReference>
<evidence type="ECO:0000313" key="12">
    <source>
        <dbReference type="Proteomes" id="UP000265725"/>
    </source>
</evidence>
<evidence type="ECO:0000256" key="8">
    <source>
        <dbReference type="SAM" id="Phobius"/>
    </source>
</evidence>